<evidence type="ECO:0000313" key="1">
    <source>
        <dbReference type="EMBL" id="KAD4585155.1"/>
    </source>
</evidence>
<proteinExistence type="predicted"/>
<evidence type="ECO:0008006" key="3">
    <source>
        <dbReference type="Google" id="ProtNLM"/>
    </source>
</evidence>
<organism evidence="1 2">
    <name type="scientific">Mikania micrantha</name>
    <name type="common">bitter vine</name>
    <dbReference type="NCBI Taxonomy" id="192012"/>
    <lineage>
        <taxon>Eukaryota</taxon>
        <taxon>Viridiplantae</taxon>
        <taxon>Streptophyta</taxon>
        <taxon>Embryophyta</taxon>
        <taxon>Tracheophyta</taxon>
        <taxon>Spermatophyta</taxon>
        <taxon>Magnoliopsida</taxon>
        <taxon>eudicotyledons</taxon>
        <taxon>Gunneridae</taxon>
        <taxon>Pentapetalae</taxon>
        <taxon>asterids</taxon>
        <taxon>campanulids</taxon>
        <taxon>Asterales</taxon>
        <taxon>Asteraceae</taxon>
        <taxon>Asteroideae</taxon>
        <taxon>Heliantheae alliance</taxon>
        <taxon>Eupatorieae</taxon>
        <taxon>Mikania</taxon>
    </lineage>
</organism>
<sequence>MKSDEEESETVFVSDPREDHLTAANRILCYLKSSPSQGILLPKLGGLNLSAFCDAYWLGCKLTRRSQTGYVLLLGGAPISWKTKKQSVVSRSAEDEYRSMATTASEVLWMRWILTDLQVTQGQDTSLFCDNLAAKHIANNRVFHERTKHVEMDCDFVRERVASHDVLLLHIKTKQQIADLFTKPLGVQHLQNLLCKLG</sequence>
<gene>
    <name evidence="1" type="ORF">E3N88_22756</name>
</gene>
<dbReference type="PANTHER" id="PTHR11439">
    <property type="entry name" value="GAG-POL-RELATED RETROTRANSPOSON"/>
    <property type="match status" value="1"/>
</dbReference>
<dbReference type="SUPFAM" id="SSF56672">
    <property type="entry name" value="DNA/RNA polymerases"/>
    <property type="match status" value="1"/>
</dbReference>
<evidence type="ECO:0000313" key="2">
    <source>
        <dbReference type="Proteomes" id="UP000326396"/>
    </source>
</evidence>
<keyword evidence="2" id="KW-1185">Reference proteome</keyword>
<comment type="caution">
    <text evidence="1">The sequence shown here is derived from an EMBL/GenBank/DDBJ whole genome shotgun (WGS) entry which is preliminary data.</text>
</comment>
<accession>A0A5N6NE08</accession>
<dbReference type="InterPro" id="IPR043502">
    <property type="entry name" value="DNA/RNA_pol_sf"/>
</dbReference>
<name>A0A5N6NE08_9ASTR</name>
<dbReference type="PANTHER" id="PTHR11439:SF513">
    <property type="entry name" value="RNA-DIRECTED DNA POLYMERASE"/>
    <property type="match status" value="1"/>
</dbReference>
<dbReference type="Proteomes" id="UP000326396">
    <property type="component" value="Linkage Group LG2"/>
</dbReference>
<reference evidence="1 2" key="1">
    <citation type="submission" date="2019-05" db="EMBL/GenBank/DDBJ databases">
        <title>Mikania micrantha, genome provides insights into the molecular mechanism of rapid growth.</title>
        <authorList>
            <person name="Liu B."/>
        </authorList>
    </citation>
    <scope>NUCLEOTIDE SEQUENCE [LARGE SCALE GENOMIC DNA]</scope>
    <source>
        <strain evidence="1">NLD-2019</strain>
        <tissue evidence="1">Leaf</tissue>
    </source>
</reference>
<protein>
    <recommendedName>
        <fullName evidence="3">Reverse transcriptase Ty1/copia-type domain-containing protein</fullName>
    </recommendedName>
</protein>
<dbReference type="CDD" id="cd09272">
    <property type="entry name" value="RNase_HI_RT_Ty1"/>
    <property type="match status" value="1"/>
</dbReference>
<dbReference type="EMBL" id="SZYD01000012">
    <property type="protein sequence ID" value="KAD4585155.1"/>
    <property type="molecule type" value="Genomic_DNA"/>
</dbReference>
<dbReference type="OrthoDB" id="414945at2759"/>
<dbReference type="AlphaFoldDB" id="A0A5N6NE08"/>